<evidence type="ECO:0000256" key="4">
    <source>
        <dbReference type="ARBA" id="ARBA00023163"/>
    </source>
</evidence>
<evidence type="ECO:0000313" key="6">
    <source>
        <dbReference type="EMBL" id="MBC3872504.1"/>
    </source>
</evidence>
<gene>
    <name evidence="6" type="ORF">H8K55_02800</name>
</gene>
<accession>A0ABR6Y7D0</accession>
<dbReference type="InterPro" id="IPR036388">
    <property type="entry name" value="WH-like_DNA-bd_sf"/>
</dbReference>
<name>A0ABR6Y7D0_9BURK</name>
<keyword evidence="2" id="KW-0805">Transcription regulation</keyword>
<dbReference type="PANTHER" id="PTHR30419">
    <property type="entry name" value="HTH-TYPE TRANSCRIPTIONAL REGULATOR YBHD"/>
    <property type="match status" value="1"/>
</dbReference>
<proteinExistence type="inferred from homology"/>
<dbReference type="Proteomes" id="UP000624279">
    <property type="component" value="Unassembled WGS sequence"/>
</dbReference>
<comment type="similarity">
    <text evidence="1">Belongs to the LysR transcriptional regulatory family.</text>
</comment>
<organism evidence="6 7">
    <name type="scientific">Undibacterium flavidum</name>
    <dbReference type="NCBI Taxonomy" id="2762297"/>
    <lineage>
        <taxon>Bacteria</taxon>
        <taxon>Pseudomonadati</taxon>
        <taxon>Pseudomonadota</taxon>
        <taxon>Betaproteobacteria</taxon>
        <taxon>Burkholderiales</taxon>
        <taxon>Oxalobacteraceae</taxon>
        <taxon>Undibacterium</taxon>
    </lineage>
</organism>
<dbReference type="PROSITE" id="PS50931">
    <property type="entry name" value="HTH_LYSR"/>
    <property type="match status" value="1"/>
</dbReference>
<keyword evidence="3" id="KW-0238">DNA-binding</keyword>
<dbReference type="PRINTS" id="PR00039">
    <property type="entry name" value="HTHLYSR"/>
</dbReference>
<dbReference type="Gene3D" id="3.40.190.10">
    <property type="entry name" value="Periplasmic binding protein-like II"/>
    <property type="match status" value="2"/>
</dbReference>
<dbReference type="InterPro" id="IPR050950">
    <property type="entry name" value="HTH-type_LysR_regulators"/>
</dbReference>
<dbReference type="SUPFAM" id="SSF46785">
    <property type="entry name" value="Winged helix' DNA-binding domain"/>
    <property type="match status" value="1"/>
</dbReference>
<dbReference type="Pfam" id="PF03466">
    <property type="entry name" value="LysR_substrate"/>
    <property type="match status" value="1"/>
</dbReference>
<sequence>MRDPIADRFVRTHLKTRHLVLLVELGRHGSILRAAEAAHMTQPAASKLLAELEYALGVQLFERLARGISPTWYGEIMVRRAGTALAEMNTAHQEVMELFSGLRGQVAIGTVITPSTSLVPRAVKRFKETHPKVNVSIAVDTSTLLLQQLRSGELDMMIGRLISGNDSYAELKFEALQDEPHRLIVRPDHPFAKRDDLQLADLAEAAWILPPSGSILRERLTALFLAQGVDLPSDAIETSAIPVITSLLLASDLMIALPPESVQHYLNSGLLVELDFDLGLRMDAYGIITRKQHRLSPGAQAMLDVLRQVADQRV</sequence>
<evidence type="ECO:0000259" key="5">
    <source>
        <dbReference type="PROSITE" id="PS50931"/>
    </source>
</evidence>
<keyword evidence="7" id="KW-1185">Reference proteome</keyword>
<comment type="caution">
    <text evidence="6">The sequence shown here is derived from an EMBL/GenBank/DDBJ whole genome shotgun (WGS) entry which is preliminary data.</text>
</comment>
<evidence type="ECO:0000313" key="7">
    <source>
        <dbReference type="Proteomes" id="UP000624279"/>
    </source>
</evidence>
<dbReference type="SUPFAM" id="SSF53850">
    <property type="entry name" value="Periplasmic binding protein-like II"/>
    <property type="match status" value="1"/>
</dbReference>
<dbReference type="Pfam" id="PF00126">
    <property type="entry name" value="HTH_1"/>
    <property type="match status" value="1"/>
</dbReference>
<dbReference type="EMBL" id="JACOGA010000002">
    <property type="protein sequence ID" value="MBC3872504.1"/>
    <property type="molecule type" value="Genomic_DNA"/>
</dbReference>
<evidence type="ECO:0000256" key="2">
    <source>
        <dbReference type="ARBA" id="ARBA00023015"/>
    </source>
</evidence>
<keyword evidence="4" id="KW-0804">Transcription</keyword>
<protein>
    <submittedName>
        <fullName evidence="6">LysR family transcriptional regulator</fullName>
    </submittedName>
</protein>
<dbReference type="InterPro" id="IPR036390">
    <property type="entry name" value="WH_DNA-bd_sf"/>
</dbReference>
<dbReference type="InterPro" id="IPR005119">
    <property type="entry name" value="LysR_subst-bd"/>
</dbReference>
<evidence type="ECO:0000256" key="3">
    <source>
        <dbReference type="ARBA" id="ARBA00023125"/>
    </source>
</evidence>
<dbReference type="RefSeq" id="WP_186940499.1">
    <property type="nucleotide sequence ID" value="NZ_JACOGA010000002.1"/>
</dbReference>
<evidence type="ECO:0000256" key="1">
    <source>
        <dbReference type="ARBA" id="ARBA00009437"/>
    </source>
</evidence>
<dbReference type="InterPro" id="IPR000847">
    <property type="entry name" value="LysR_HTH_N"/>
</dbReference>
<dbReference type="Gene3D" id="1.10.10.10">
    <property type="entry name" value="Winged helix-like DNA-binding domain superfamily/Winged helix DNA-binding domain"/>
    <property type="match status" value="1"/>
</dbReference>
<reference evidence="6 7" key="1">
    <citation type="submission" date="2020-08" db="EMBL/GenBank/DDBJ databases">
        <title>Novel species isolated from subtropical streams in China.</title>
        <authorList>
            <person name="Lu H."/>
        </authorList>
    </citation>
    <scope>NUCLEOTIDE SEQUENCE [LARGE SCALE GENOMIC DNA]</scope>
    <source>
        <strain evidence="6 7">LX15W</strain>
    </source>
</reference>
<feature type="domain" description="HTH lysR-type" evidence="5">
    <location>
        <begin position="14"/>
        <end position="71"/>
    </location>
</feature>
<dbReference type="PANTHER" id="PTHR30419:SF8">
    <property type="entry name" value="NITROGEN ASSIMILATION TRANSCRIPTIONAL ACTIVATOR-RELATED"/>
    <property type="match status" value="1"/>
</dbReference>